<organism evidence="6 7">
    <name type="scientific">Steinernema hermaphroditum</name>
    <dbReference type="NCBI Taxonomy" id="289476"/>
    <lineage>
        <taxon>Eukaryota</taxon>
        <taxon>Metazoa</taxon>
        <taxon>Ecdysozoa</taxon>
        <taxon>Nematoda</taxon>
        <taxon>Chromadorea</taxon>
        <taxon>Rhabditida</taxon>
        <taxon>Tylenchina</taxon>
        <taxon>Panagrolaimomorpha</taxon>
        <taxon>Strongyloidoidea</taxon>
        <taxon>Steinernematidae</taxon>
        <taxon>Steinernema</taxon>
    </lineage>
</organism>
<keyword evidence="7" id="KW-1185">Reference proteome</keyword>
<comment type="caution">
    <text evidence="6">The sequence shown here is derived from an EMBL/GenBank/DDBJ whole genome shotgun (WGS) entry which is preliminary data.</text>
</comment>
<dbReference type="CDD" id="cd19941">
    <property type="entry name" value="TIL"/>
    <property type="match status" value="2"/>
</dbReference>
<evidence type="ECO:0000256" key="4">
    <source>
        <dbReference type="SAM" id="SignalP"/>
    </source>
</evidence>
<keyword evidence="1" id="KW-0646">Protease inhibitor</keyword>
<dbReference type="PANTHER" id="PTHR23259:SF70">
    <property type="entry name" value="ACCESSORY GLAND PROTEIN ACP62F-RELATED"/>
    <property type="match status" value="1"/>
</dbReference>
<evidence type="ECO:0000313" key="6">
    <source>
        <dbReference type="EMBL" id="KAK0412568.1"/>
    </source>
</evidence>
<feature type="chain" id="PRO_5041230878" description="TIL domain-containing protein" evidence="4">
    <location>
        <begin position="23"/>
        <end position="254"/>
    </location>
</feature>
<evidence type="ECO:0000259" key="5">
    <source>
        <dbReference type="Pfam" id="PF01826"/>
    </source>
</evidence>
<dbReference type="InterPro" id="IPR002919">
    <property type="entry name" value="TIL_dom"/>
</dbReference>
<sequence>MFRPLLVVLLVSMVALFCTVSGNRCGKNEVWMECASCEASCEYPSPICSMECEPKPKCQCPQGAGFVRLPDNSCGHKSECKRQMRKKKLHRSNSRCGENEVWSECPSCETSCEEQIKECPLACPVPGCICIDNFVRNEGGKCIEMQSCQIGNKEGWLPYMTEHSRPYHHLLSTTMVKFQFQIAFLLCFFLSALCAPAYKKADIPPPAKFAWLNCDDHVCLQGTFCVVRGVHLPDGSGASWPCCVYNESDEDCVH</sequence>
<evidence type="ECO:0000256" key="1">
    <source>
        <dbReference type="ARBA" id="ARBA00022690"/>
    </source>
</evidence>
<proteinExistence type="predicted"/>
<evidence type="ECO:0000256" key="3">
    <source>
        <dbReference type="ARBA" id="ARBA00023157"/>
    </source>
</evidence>
<gene>
    <name evidence="6" type="ORF">QR680_006289</name>
</gene>
<feature type="signal peptide" evidence="4">
    <location>
        <begin position="1"/>
        <end position="22"/>
    </location>
</feature>
<dbReference type="SUPFAM" id="SSF57567">
    <property type="entry name" value="Serine protease inhibitors"/>
    <property type="match status" value="2"/>
</dbReference>
<dbReference type="AlphaFoldDB" id="A0AA39HUX3"/>
<accession>A0AA39HUX3</accession>
<dbReference type="Gene3D" id="2.10.25.10">
    <property type="entry name" value="Laminin"/>
    <property type="match status" value="2"/>
</dbReference>
<dbReference type="GO" id="GO:0004867">
    <property type="term" value="F:serine-type endopeptidase inhibitor activity"/>
    <property type="evidence" value="ECO:0007669"/>
    <property type="project" value="UniProtKB-KW"/>
</dbReference>
<keyword evidence="4" id="KW-0732">Signal</keyword>
<dbReference type="InterPro" id="IPR036084">
    <property type="entry name" value="Ser_inhib-like_sf"/>
</dbReference>
<dbReference type="Proteomes" id="UP001175271">
    <property type="component" value="Unassembled WGS sequence"/>
</dbReference>
<reference evidence="6" key="1">
    <citation type="submission" date="2023-06" db="EMBL/GenBank/DDBJ databases">
        <title>Genomic analysis of the entomopathogenic nematode Steinernema hermaphroditum.</title>
        <authorList>
            <person name="Schwarz E.M."/>
            <person name="Heppert J.K."/>
            <person name="Baniya A."/>
            <person name="Schwartz H.T."/>
            <person name="Tan C.-H."/>
            <person name="Antoshechkin I."/>
            <person name="Sternberg P.W."/>
            <person name="Goodrich-Blair H."/>
            <person name="Dillman A.R."/>
        </authorList>
    </citation>
    <scope>NUCLEOTIDE SEQUENCE</scope>
    <source>
        <strain evidence="6">PS9179</strain>
        <tissue evidence="6">Whole animal</tissue>
    </source>
</reference>
<evidence type="ECO:0000313" key="7">
    <source>
        <dbReference type="Proteomes" id="UP001175271"/>
    </source>
</evidence>
<name>A0AA39HUX3_9BILA</name>
<keyword evidence="2" id="KW-0722">Serine protease inhibitor</keyword>
<keyword evidence="3" id="KW-1015">Disulfide bond</keyword>
<dbReference type="EMBL" id="JAUCMV010000003">
    <property type="protein sequence ID" value="KAK0412568.1"/>
    <property type="molecule type" value="Genomic_DNA"/>
</dbReference>
<dbReference type="PANTHER" id="PTHR23259">
    <property type="entry name" value="RIDDLE"/>
    <property type="match status" value="1"/>
</dbReference>
<protein>
    <recommendedName>
        <fullName evidence="5">TIL domain-containing protein</fullName>
    </recommendedName>
</protein>
<dbReference type="Pfam" id="PF01826">
    <property type="entry name" value="TIL"/>
    <property type="match status" value="1"/>
</dbReference>
<feature type="domain" description="TIL" evidence="5">
    <location>
        <begin position="96"/>
        <end position="148"/>
    </location>
</feature>
<evidence type="ECO:0000256" key="2">
    <source>
        <dbReference type="ARBA" id="ARBA00022900"/>
    </source>
</evidence>
<dbReference type="InterPro" id="IPR051368">
    <property type="entry name" value="SerProtInhib-TIL_Domain"/>
</dbReference>